<feature type="compositionally biased region" description="Basic and acidic residues" evidence="1">
    <location>
        <begin position="68"/>
        <end position="77"/>
    </location>
</feature>
<feature type="compositionally biased region" description="Basic and acidic residues" evidence="1">
    <location>
        <begin position="1"/>
        <end position="23"/>
    </location>
</feature>
<evidence type="ECO:0000256" key="1">
    <source>
        <dbReference type="SAM" id="MobiDB-lite"/>
    </source>
</evidence>
<organism evidence="2">
    <name type="scientific">Arundo donax</name>
    <name type="common">Giant reed</name>
    <name type="synonym">Donax arundinaceus</name>
    <dbReference type="NCBI Taxonomy" id="35708"/>
    <lineage>
        <taxon>Eukaryota</taxon>
        <taxon>Viridiplantae</taxon>
        <taxon>Streptophyta</taxon>
        <taxon>Embryophyta</taxon>
        <taxon>Tracheophyta</taxon>
        <taxon>Spermatophyta</taxon>
        <taxon>Magnoliopsida</taxon>
        <taxon>Liliopsida</taxon>
        <taxon>Poales</taxon>
        <taxon>Poaceae</taxon>
        <taxon>PACMAD clade</taxon>
        <taxon>Arundinoideae</taxon>
        <taxon>Arundineae</taxon>
        <taxon>Arundo</taxon>
    </lineage>
</organism>
<name>A0A0A9ESG2_ARUDO</name>
<dbReference type="EMBL" id="GBRH01194869">
    <property type="protein sequence ID" value="JAE03027.1"/>
    <property type="molecule type" value="Transcribed_RNA"/>
</dbReference>
<dbReference type="AlphaFoldDB" id="A0A0A9ESG2"/>
<sequence>MDIKSPERVRENEYYDRCMRPQDIDPASLNSLDKEEIEKEDEWEDESDKKDAAAAESSSKGHGKRRKNDADESETHKDVKKKKTNEPDVEKEQRVTADNLDGKGLSDDPFDDITGGAQTLYDQIQDGNDIAPDQVQSLCKKILDYNKERKKGRDT</sequence>
<feature type="compositionally biased region" description="Basic and acidic residues" evidence="1">
    <location>
        <begin position="84"/>
        <end position="106"/>
    </location>
</feature>
<reference evidence="2" key="1">
    <citation type="submission" date="2014-09" db="EMBL/GenBank/DDBJ databases">
        <authorList>
            <person name="Magalhaes I.L.F."/>
            <person name="Oliveira U."/>
            <person name="Santos F.R."/>
            <person name="Vidigal T.H.D.A."/>
            <person name="Brescovit A.D."/>
            <person name="Santos A.J."/>
        </authorList>
    </citation>
    <scope>NUCLEOTIDE SEQUENCE</scope>
    <source>
        <tissue evidence="2">Shoot tissue taken approximately 20 cm above the soil surface</tissue>
    </source>
</reference>
<evidence type="ECO:0000313" key="2">
    <source>
        <dbReference type="EMBL" id="JAE03027.1"/>
    </source>
</evidence>
<reference evidence="2" key="2">
    <citation type="journal article" date="2015" name="Data Brief">
        <title>Shoot transcriptome of the giant reed, Arundo donax.</title>
        <authorList>
            <person name="Barrero R.A."/>
            <person name="Guerrero F.D."/>
            <person name="Moolhuijzen P."/>
            <person name="Goolsby J.A."/>
            <person name="Tidwell J."/>
            <person name="Bellgard S.E."/>
            <person name="Bellgard M.I."/>
        </authorList>
    </citation>
    <scope>NUCLEOTIDE SEQUENCE</scope>
    <source>
        <tissue evidence="2">Shoot tissue taken approximately 20 cm above the soil surface</tissue>
    </source>
</reference>
<feature type="region of interest" description="Disordered" evidence="1">
    <location>
        <begin position="1"/>
        <end position="116"/>
    </location>
</feature>
<proteinExistence type="predicted"/>
<accession>A0A0A9ESG2</accession>
<protein>
    <submittedName>
        <fullName evidence="2">Uncharacterized protein</fullName>
    </submittedName>
</protein>